<dbReference type="PANTHER" id="PTHR43601:SF3">
    <property type="entry name" value="THIOREDOXIN, MITOCHONDRIAL"/>
    <property type="match status" value="1"/>
</dbReference>
<dbReference type="EMBL" id="JAPFFF010000002">
    <property type="protein sequence ID" value="KAK8896116.1"/>
    <property type="molecule type" value="Genomic_DNA"/>
</dbReference>
<keyword evidence="2" id="KW-0472">Membrane</keyword>
<comment type="caution">
    <text evidence="4">The sequence shown here is derived from an EMBL/GenBank/DDBJ whole genome shotgun (WGS) entry which is preliminary data.</text>
</comment>
<reference evidence="4 5" key="1">
    <citation type="submission" date="2024-04" db="EMBL/GenBank/DDBJ databases">
        <title>Tritrichomonas musculus Genome.</title>
        <authorList>
            <person name="Alves-Ferreira E."/>
            <person name="Grigg M."/>
            <person name="Lorenzi H."/>
            <person name="Galac M."/>
        </authorList>
    </citation>
    <scope>NUCLEOTIDE SEQUENCE [LARGE SCALE GENOMIC DNA]</scope>
    <source>
        <strain evidence="4 5">EAF2021</strain>
    </source>
</reference>
<dbReference type="Gene3D" id="3.40.30.10">
    <property type="entry name" value="Glutaredoxin"/>
    <property type="match status" value="1"/>
</dbReference>
<organism evidence="4 5">
    <name type="scientific">Tritrichomonas musculus</name>
    <dbReference type="NCBI Taxonomy" id="1915356"/>
    <lineage>
        <taxon>Eukaryota</taxon>
        <taxon>Metamonada</taxon>
        <taxon>Parabasalia</taxon>
        <taxon>Tritrichomonadida</taxon>
        <taxon>Tritrichomonadidae</taxon>
        <taxon>Tritrichomonas</taxon>
    </lineage>
</organism>
<proteinExistence type="inferred from homology"/>
<dbReference type="SUPFAM" id="SSF52833">
    <property type="entry name" value="Thioredoxin-like"/>
    <property type="match status" value="1"/>
</dbReference>
<dbReference type="Pfam" id="PF00085">
    <property type="entry name" value="Thioredoxin"/>
    <property type="match status" value="1"/>
</dbReference>
<sequence>MVLRETPDLKVGGSTPFGLIAFFFFLLGFFQNYLSSMIQLLSSLFFFFKLTAFSYSITPPGAPKNFEIFDYGRNEIEKRVQNFDGLVVVDFQAPWCIDCKILSYQLPRVIKSHPDVLFLVVDVDRVRTARQDFQVRHIPHVSFFYGNLTELASIVEGNGAQVDSKIKELKAKIGK</sequence>
<dbReference type="InterPro" id="IPR013766">
    <property type="entry name" value="Thioredoxin_domain"/>
</dbReference>
<dbReference type="CDD" id="cd02947">
    <property type="entry name" value="TRX_family"/>
    <property type="match status" value="1"/>
</dbReference>
<dbReference type="PANTHER" id="PTHR43601">
    <property type="entry name" value="THIOREDOXIN, MITOCHONDRIAL"/>
    <property type="match status" value="1"/>
</dbReference>
<feature type="transmembrane region" description="Helical" evidence="2">
    <location>
        <begin position="12"/>
        <end position="30"/>
    </location>
</feature>
<comment type="similarity">
    <text evidence="1">Belongs to the thioredoxin family.</text>
</comment>
<evidence type="ECO:0000256" key="2">
    <source>
        <dbReference type="SAM" id="Phobius"/>
    </source>
</evidence>
<evidence type="ECO:0000313" key="5">
    <source>
        <dbReference type="Proteomes" id="UP001470230"/>
    </source>
</evidence>
<feature type="transmembrane region" description="Helical" evidence="2">
    <location>
        <begin position="37"/>
        <end position="57"/>
    </location>
</feature>
<keyword evidence="2" id="KW-0812">Transmembrane</keyword>
<evidence type="ECO:0000259" key="3">
    <source>
        <dbReference type="Pfam" id="PF00085"/>
    </source>
</evidence>
<dbReference type="Proteomes" id="UP001470230">
    <property type="component" value="Unassembled WGS sequence"/>
</dbReference>
<evidence type="ECO:0000313" key="4">
    <source>
        <dbReference type="EMBL" id="KAK8896116.1"/>
    </source>
</evidence>
<accession>A0ABR2KZH6</accession>
<evidence type="ECO:0000256" key="1">
    <source>
        <dbReference type="ARBA" id="ARBA00008987"/>
    </source>
</evidence>
<name>A0ABR2KZH6_9EUKA</name>
<gene>
    <name evidence="4" type="ORF">M9Y10_014007</name>
</gene>
<feature type="domain" description="Thioredoxin" evidence="3">
    <location>
        <begin position="75"/>
        <end position="157"/>
    </location>
</feature>
<keyword evidence="5" id="KW-1185">Reference proteome</keyword>
<protein>
    <submittedName>
        <fullName evidence="4">Thioredoxin trx1</fullName>
    </submittedName>
</protein>
<keyword evidence="2" id="KW-1133">Transmembrane helix</keyword>
<dbReference type="InterPro" id="IPR036249">
    <property type="entry name" value="Thioredoxin-like_sf"/>
</dbReference>